<reference evidence="5 6" key="1">
    <citation type="submission" date="2020-06" db="EMBL/GenBank/DDBJ databases">
        <authorList>
            <consortium name="Wellcome Sanger Institute Data Sharing"/>
        </authorList>
    </citation>
    <scope>NUCLEOTIDE SEQUENCE [LARGE SCALE GENOMIC DNA]</scope>
</reference>
<protein>
    <recommendedName>
        <fullName evidence="4">Ig-like domain-containing protein</fullName>
    </recommendedName>
</protein>
<dbReference type="InterPro" id="IPR003599">
    <property type="entry name" value="Ig_sub"/>
</dbReference>
<reference evidence="5" key="3">
    <citation type="submission" date="2025-09" db="UniProtKB">
        <authorList>
            <consortium name="Ensembl"/>
        </authorList>
    </citation>
    <scope>IDENTIFICATION</scope>
</reference>
<proteinExistence type="predicted"/>
<dbReference type="InterPro" id="IPR013098">
    <property type="entry name" value="Ig_I-set"/>
</dbReference>
<dbReference type="InterPro" id="IPR003598">
    <property type="entry name" value="Ig_sub2"/>
</dbReference>
<dbReference type="PROSITE" id="PS50835">
    <property type="entry name" value="IG_LIKE"/>
    <property type="match status" value="1"/>
</dbReference>
<dbReference type="Proteomes" id="UP000694580">
    <property type="component" value="Chromosome 6"/>
</dbReference>
<dbReference type="SUPFAM" id="SSF48726">
    <property type="entry name" value="Immunoglobulin"/>
    <property type="match status" value="1"/>
</dbReference>
<evidence type="ECO:0000259" key="4">
    <source>
        <dbReference type="PROSITE" id="PS50835"/>
    </source>
</evidence>
<dbReference type="FunFam" id="2.60.40.10:FF:000032">
    <property type="entry name" value="palladin isoform X1"/>
    <property type="match status" value="1"/>
</dbReference>
<accession>A0AAY4CN82</accession>
<dbReference type="AlphaFoldDB" id="A0AAY4CN82"/>
<organism evidence="5 6">
    <name type="scientific">Denticeps clupeoides</name>
    <name type="common">denticle herring</name>
    <dbReference type="NCBI Taxonomy" id="299321"/>
    <lineage>
        <taxon>Eukaryota</taxon>
        <taxon>Metazoa</taxon>
        <taxon>Chordata</taxon>
        <taxon>Craniata</taxon>
        <taxon>Vertebrata</taxon>
        <taxon>Euteleostomi</taxon>
        <taxon>Actinopterygii</taxon>
        <taxon>Neopterygii</taxon>
        <taxon>Teleostei</taxon>
        <taxon>Clupei</taxon>
        <taxon>Clupeiformes</taxon>
        <taxon>Denticipitoidei</taxon>
        <taxon>Denticipitidae</taxon>
        <taxon>Denticeps</taxon>
    </lineage>
</organism>
<evidence type="ECO:0000313" key="6">
    <source>
        <dbReference type="Proteomes" id="UP000694580"/>
    </source>
</evidence>
<feature type="domain" description="Ig-like" evidence="4">
    <location>
        <begin position="39"/>
        <end position="127"/>
    </location>
</feature>
<dbReference type="InterPro" id="IPR013783">
    <property type="entry name" value="Ig-like_fold"/>
</dbReference>
<evidence type="ECO:0000256" key="1">
    <source>
        <dbReference type="ARBA" id="ARBA00023157"/>
    </source>
</evidence>
<evidence type="ECO:0000256" key="2">
    <source>
        <dbReference type="ARBA" id="ARBA00023319"/>
    </source>
</evidence>
<dbReference type="SMART" id="SM00408">
    <property type="entry name" value="IGc2"/>
    <property type="match status" value="1"/>
</dbReference>
<keyword evidence="1" id="KW-1015">Disulfide bond</keyword>
<dbReference type="Gene3D" id="2.60.40.10">
    <property type="entry name" value="Immunoglobulins"/>
    <property type="match status" value="1"/>
</dbReference>
<dbReference type="InterPro" id="IPR036179">
    <property type="entry name" value="Ig-like_dom_sf"/>
</dbReference>
<evidence type="ECO:0000313" key="5">
    <source>
        <dbReference type="Ensembl" id="ENSDCDP00010034578.1"/>
    </source>
</evidence>
<dbReference type="Pfam" id="PF07679">
    <property type="entry name" value="I-set"/>
    <property type="match status" value="1"/>
</dbReference>
<keyword evidence="6" id="KW-1185">Reference proteome</keyword>
<name>A0AAY4CN82_9TELE</name>
<sequence length="172" mass="18874">MTSGMHPPESIIIIVCVIRHNCCTFLVVSYSLVCFAEAPVLITQSNTVSVTEGRDIQLTCTMKVCYPATGITWFNSLKQSIKNTTRKYVVQSSAAWSSLTVQDTDSMQDSGQYWCSATNAVGAAEIPILLVVKGKLVLYYTIFSSQSYPEKRKKRKEETEPANGVSAGLGMI</sequence>
<dbReference type="InterPro" id="IPR007110">
    <property type="entry name" value="Ig-like_dom"/>
</dbReference>
<dbReference type="Ensembl" id="ENSDCDT00010043105.1">
    <property type="protein sequence ID" value="ENSDCDP00010034578.1"/>
    <property type="gene ID" value="ENSDCDG00010022310.1"/>
</dbReference>
<dbReference type="SMART" id="SM00409">
    <property type="entry name" value="IG"/>
    <property type="match status" value="1"/>
</dbReference>
<evidence type="ECO:0000256" key="3">
    <source>
        <dbReference type="SAM" id="MobiDB-lite"/>
    </source>
</evidence>
<reference evidence="5" key="2">
    <citation type="submission" date="2025-08" db="UniProtKB">
        <authorList>
            <consortium name="Ensembl"/>
        </authorList>
    </citation>
    <scope>IDENTIFICATION</scope>
</reference>
<keyword evidence="2" id="KW-0393">Immunoglobulin domain</keyword>
<dbReference type="GeneTree" id="ENSGT00980000202317"/>
<feature type="region of interest" description="Disordered" evidence="3">
    <location>
        <begin position="150"/>
        <end position="172"/>
    </location>
</feature>